<dbReference type="SMART" id="SM00421">
    <property type="entry name" value="HTH_LUXR"/>
    <property type="match status" value="1"/>
</dbReference>
<dbReference type="InterPro" id="IPR016032">
    <property type="entry name" value="Sig_transdc_resp-reg_C-effctor"/>
</dbReference>
<accession>A0A1E7Z6J6</accession>
<proteinExistence type="predicted"/>
<dbReference type="EMBL" id="MDHN01000041">
    <property type="protein sequence ID" value="OFC69179.1"/>
    <property type="molecule type" value="Genomic_DNA"/>
</dbReference>
<dbReference type="GO" id="GO:0003677">
    <property type="term" value="F:DNA binding"/>
    <property type="evidence" value="ECO:0007669"/>
    <property type="project" value="UniProtKB-KW"/>
</dbReference>
<comment type="caution">
    <text evidence="3">The sequence shown here is derived from an EMBL/GenBank/DDBJ whole genome shotgun (WGS) entry which is preliminary data.</text>
</comment>
<dbReference type="Proteomes" id="UP000175691">
    <property type="component" value="Unassembled WGS sequence"/>
</dbReference>
<feature type="domain" description="HTH luxR-type" evidence="2">
    <location>
        <begin position="127"/>
        <end position="192"/>
    </location>
</feature>
<name>A0A1E7Z6J6_9ALTE</name>
<dbReference type="GO" id="GO:0006355">
    <property type="term" value="P:regulation of DNA-templated transcription"/>
    <property type="evidence" value="ECO:0007669"/>
    <property type="project" value="InterPro"/>
</dbReference>
<organism evidence="3 4">
    <name type="scientific">Alteromonas confluentis</name>
    <dbReference type="NCBI Taxonomy" id="1656094"/>
    <lineage>
        <taxon>Bacteria</taxon>
        <taxon>Pseudomonadati</taxon>
        <taxon>Pseudomonadota</taxon>
        <taxon>Gammaproteobacteria</taxon>
        <taxon>Alteromonadales</taxon>
        <taxon>Alteromonadaceae</taxon>
        <taxon>Alteromonas/Salinimonas group</taxon>
        <taxon>Alteromonas</taxon>
    </lineage>
</organism>
<dbReference type="PRINTS" id="PR00038">
    <property type="entry name" value="HTHLUXR"/>
</dbReference>
<dbReference type="OrthoDB" id="9794397at2"/>
<dbReference type="AlphaFoldDB" id="A0A1E7Z6J6"/>
<evidence type="ECO:0000313" key="4">
    <source>
        <dbReference type="Proteomes" id="UP000175691"/>
    </source>
</evidence>
<keyword evidence="1" id="KW-0238">DNA-binding</keyword>
<dbReference type="RefSeq" id="WP_070127403.1">
    <property type="nucleotide sequence ID" value="NZ_MDHN01000041.1"/>
</dbReference>
<gene>
    <name evidence="3" type="ORF">BFC18_20855</name>
</gene>
<dbReference type="PROSITE" id="PS50043">
    <property type="entry name" value="HTH_LUXR_2"/>
    <property type="match status" value="1"/>
</dbReference>
<dbReference type="STRING" id="1656094.BFC18_20855"/>
<evidence type="ECO:0000259" key="2">
    <source>
        <dbReference type="PROSITE" id="PS50043"/>
    </source>
</evidence>
<dbReference type="CDD" id="cd06170">
    <property type="entry name" value="LuxR_C_like"/>
    <property type="match status" value="1"/>
</dbReference>
<evidence type="ECO:0000256" key="1">
    <source>
        <dbReference type="ARBA" id="ARBA00023125"/>
    </source>
</evidence>
<dbReference type="InterPro" id="IPR039420">
    <property type="entry name" value="WalR-like"/>
</dbReference>
<protein>
    <recommendedName>
        <fullName evidence="2">HTH luxR-type domain-containing protein</fullName>
    </recommendedName>
</protein>
<sequence length="196" mass="22039">MKYFIHGDELRKISSLSDADSWLNASFSTINSGGICWIDTRESNWQKVVRDVVAVEISPVVVSYQPDIKEMQGSLLLGARAYCNATEVFRHCEAISQAITAGGLWIPGGLVTAMFHRLSEHPGYTLREDSGEVLTEREREILQLLLKGESNQQMSETLNITVRTVKEHMSSILKKYRVKDRVALLLKIGRFNSAPQ</sequence>
<keyword evidence="4" id="KW-1185">Reference proteome</keyword>
<dbReference type="InterPro" id="IPR000792">
    <property type="entry name" value="Tscrpt_reg_LuxR_C"/>
</dbReference>
<dbReference type="PANTHER" id="PTHR43214:SF43">
    <property type="entry name" value="TWO-COMPONENT RESPONSE REGULATOR"/>
    <property type="match status" value="1"/>
</dbReference>
<evidence type="ECO:0000313" key="3">
    <source>
        <dbReference type="EMBL" id="OFC69179.1"/>
    </source>
</evidence>
<dbReference type="Gene3D" id="3.40.50.2300">
    <property type="match status" value="1"/>
</dbReference>
<dbReference type="SUPFAM" id="SSF46894">
    <property type="entry name" value="C-terminal effector domain of the bipartite response regulators"/>
    <property type="match status" value="1"/>
</dbReference>
<dbReference type="Pfam" id="PF00196">
    <property type="entry name" value="GerE"/>
    <property type="match status" value="1"/>
</dbReference>
<reference evidence="3 4" key="1">
    <citation type="submission" date="2016-08" db="EMBL/GenBank/DDBJ databases">
        <authorList>
            <person name="Seilhamer J.J."/>
        </authorList>
    </citation>
    <scope>NUCLEOTIDE SEQUENCE [LARGE SCALE GENOMIC DNA]</scope>
    <source>
        <strain evidence="3 4">KCTC 42603</strain>
    </source>
</reference>
<dbReference type="PANTHER" id="PTHR43214">
    <property type="entry name" value="TWO-COMPONENT RESPONSE REGULATOR"/>
    <property type="match status" value="1"/>
</dbReference>